<protein>
    <recommendedName>
        <fullName evidence="4">ESX-1 secretion-associated protein</fullName>
    </recommendedName>
</protein>
<reference evidence="2 3" key="1">
    <citation type="submission" date="2014-05" db="EMBL/GenBank/DDBJ databases">
        <title>Draft genome sequence of Amycolatopsis rifamycinica DSM 46095.</title>
        <authorList>
            <person name="Lal R."/>
            <person name="Saxena A."/>
            <person name="Kumari R."/>
            <person name="Mukherjee U."/>
            <person name="Singh P."/>
            <person name="Sangwan N."/>
            <person name="Mahato N.K."/>
        </authorList>
    </citation>
    <scope>NUCLEOTIDE SEQUENCE [LARGE SCALE GENOMIC DNA]</scope>
    <source>
        <strain evidence="2 3">DSM 46095</strain>
    </source>
</reference>
<dbReference type="EMBL" id="JMQI01000070">
    <property type="protein sequence ID" value="KDN17663.1"/>
    <property type="molecule type" value="Genomic_DNA"/>
</dbReference>
<keyword evidence="3" id="KW-1185">Reference proteome</keyword>
<feature type="region of interest" description="Disordered" evidence="1">
    <location>
        <begin position="94"/>
        <end position="113"/>
    </location>
</feature>
<organism evidence="2 3">
    <name type="scientific">Amycolatopsis rifamycinica</name>
    <dbReference type="NCBI Taxonomy" id="287986"/>
    <lineage>
        <taxon>Bacteria</taxon>
        <taxon>Bacillati</taxon>
        <taxon>Actinomycetota</taxon>
        <taxon>Actinomycetes</taxon>
        <taxon>Pseudonocardiales</taxon>
        <taxon>Pseudonocardiaceae</taxon>
        <taxon>Amycolatopsis</taxon>
    </lineage>
</organism>
<comment type="caution">
    <text evidence="2">The sequence shown here is derived from an EMBL/GenBank/DDBJ whole genome shotgun (WGS) entry which is preliminary data.</text>
</comment>
<proteinExistence type="predicted"/>
<sequence length="113" mass="11654">MDGPGFHVDVDVLASASKSMGDVVHDQDSFELRDLCGEPGLYGHNGVHDALAELCGRWSVGLDALADRARDLGELLGKAASAYHAVEQGNTSALKSDPGLAAVTPDEPAIGAI</sequence>
<evidence type="ECO:0000313" key="3">
    <source>
        <dbReference type="Proteomes" id="UP000027345"/>
    </source>
</evidence>
<dbReference type="eggNOG" id="ENOG5031XP7">
    <property type="taxonomic scope" value="Bacteria"/>
</dbReference>
<evidence type="ECO:0000313" key="2">
    <source>
        <dbReference type="EMBL" id="KDN17663.1"/>
    </source>
</evidence>
<evidence type="ECO:0008006" key="4">
    <source>
        <dbReference type="Google" id="ProtNLM"/>
    </source>
</evidence>
<dbReference type="STRING" id="287986.DV20_34885"/>
<dbReference type="OrthoDB" id="3262422at2"/>
<gene>
    <name evidence="2" type="ORF">DV20_34885</name>
</gene>
<dbReference type="AlphaFoldDB" id="A0A066U0E6"/>
<dbReference type="Proteomes" id="UP000027345">
    <property type="component" value="Unassembled WGS sequence"/>
</dbReference>
<dbReference type="RefSeq" id="WP_043787364.1">
    <property type="nucleotide sequence ID" value="NZ_JMQI01000070.1"/>
</dbReference>
<name>A0A066U0E6_9PSEU</name>
<evidence type="ECO:0000256" key="1">
    <source>
        <dbReference type="SAM" id="MobiDB-lite"/>
    </source>
</evidence>
<accession>A0A066U0E6</accession>